<dbReference type="GO" id="GO:0004725">
    <property type="term" value="F:protein tyrosine phosphatase activity"/>
    <property type="evidence" value="ECO:0007669"/>
    <property type="project" value="UniProtKB-EC"/>
</dbReference>
<dbReference type="SUPFAM" id="SSF89550">
    <property type="entry name" value="PHP domain-like"/>
    <property type="match status" value="1"/>
</dbReference>
<gene>
    <name evidence="5" type="ORF">SAMN05421780_10526</name>
</gene>
<protein>
    <recommendedName>
        <fullName evidence="2">protein-tyrosine-phosphatase</fullName>
        <ecNumber evidence="2">3.1.3.48</ecNumber>
    </recommendedName>
</protein>
<keyword evidence="3" id="KW-0378">Hydrolase</keyword>
<proteinExistence type="inferred from homology"/>
<evidence type="ECO:0000256" key="2">
    <source>
        <dbReference type="ARBA" id="ARBA00013064"/>
    </source>
</evidence>
<dbReference type="EC" id="3.1.3.48" evidence="2"/>
<organism evidence="5 6">
    <name type="scientific">Flexibacter flexilis DSM 6793</name>
    <dbReference type="NCBI Taxonomy" id="927664"/>
    <lineage>
        <taxon>Bacteria</taxon>
        <taxon>Pseudomonadati</taxon>
        <taxon>Bacteroidota</taxon>
        <taxon>Cytophagia</taxon>
        <taxon>Cytophagales</taxon>
        <taxon>Flexibacteraceae</taxon>
        <taxon>Flexibacter</taxon>
    </lineage>
</organism>
<evidence type="ECO:0000313" key="5">
    <source>
        <dbReference type="EMBL" id="SFC37551.1"/>
    </source>
</evidence>
<dbReference type="GO" id="GO:0030145">
    <property type="term" value="F:manganese ion binding"/>
    <property type="evidence" value="ECO:0007669"/>
    <property type="project" value="InterPro"/>
</dbReference>
<comment type="catalytic activity">
    <reaction evidence="4">
        <text>O-phospho-L-tyrosyl-[protein] + H2O = L-tyrosyl-[protein] + phosphate</text>
        <dbReference type="Rhea" id="RHEA:10684"/>
        <dbReference type="Rhea" id="RHEA-COMP:10136"/>
        <dbReference type="Rhea" id="RHEA-COMP:20101"/>
        <dbReference type="ChEBI" id="CHEBI:15377"/>
        <dbReference type="ChEBI" id="CHEBI:43474"/>
        <dbReference type="ChEBI" id="CHEBI:46858"/>
        <dbReference type="ChEBI" id="CHEBI:61978"/>
        <dbReference type="EC" id="3.1.3.48"/>
    </reaction>
</comment>
<evidence type="ECO:0000256" key="4">
    <source>
        <dbReference type="ARBA" id="ARBA00051722"/>
    </source>
</evidence>
<dbReference type="PANTHER" id="PTHR39181">
    <property type="entry name" value="TYROSINE-PROTEIN PHOSPHATASE YWQE"/>
    <property type="match status" value="1"/>
</dbReference>
<dbReference type="InterPro" id="IPR016667">
    <property type="entry name" value="Caps_polysacc_synth_CpsB/CapC"/>
</dbReference>
<keyword evidence="6" id="KW-1185">Reference proteome</keyword>
<dbReference type="PIRSF" id="PIRSF016557">
    <property type="entry name" value="Caps_synth_CpsB"/>
    <property type="match status" value="1"/>
</dbReference>
<reference evidence="5 6" key="1">
    <citation type="submission" date="2016-10" db="EMBL/GenBank/DDBJ databases">
        <authorList>
            <person name="de Groot N.N."/>
        </authorList>
    </citation>
    <scope>NUCLEOTIDE SEQUENCE [LARGE SCALE GENOMIC DNA]</scope>
    <source>
        <strain evidence="5 6">DSM 6793</strain>
    </source>
</reference>
<evidence type="ECO:0000313" key="6">
    <source>
        <dbReference type="Proteomes" id="UP000199514"/>
    </source>
</evidence>
<dbReference type="AlphaFoldDB" id="A0A1I1INP0"/>
<dbReference type="InterPro" id="IPR016195">
    <property type="entry name" value="Pol/histidinol_Pase-like"/>
</dbReference>
<dbReference type="Pfam" id="PF19567">
    <property type="entry name" value="CpsB_CapC"/>
    <property type="match status" value="1"/>
</dbReference>
<comment type="similarity">
    <text evidence="1">Belongs to the metallo-dependent hydrolases superfamily. CpsB/CapC family.</text>
</comment>
<dbReference type="Proteomes" id="UP000199514">
    <property type="component" value="Unassembled WGS sequence"/>
</dbReference>
<evidence type="ECO:0000256" key="1">
    <source>
        <dbReference type="ARBA" id="ARBA00005750"/>
    </source>
</evidence>
<dbReference type="EMBL" id="FOLE01000005">
    <property type="protein sequence ID" value="SFC37551.1"/>
    <property type="molecule type" value="Genomic_DNA"/>
</dbReference>
<dbReference type="Gene3D" id="3.20.20.140">
    <property type="entry name" value="Metal-dependent hydrolases"/>
    <property type="match status" value="1"/>
</dbReference>
<dbReference type="STRING" id="927664.SAMN05421780_10526"/>
<sequence>MFSFFFRKKNEVETLNPPITADMHSHLLPGIDDGAANMEETLQLIEAFMQNGYKHLITTPHVIDDFYKNTPEIILRKLAEVRQAVAAKGWDIKIDAAAEYLIDEFFLEKLNNNVPFLSFGANKYVLIETPFMNEPMYLKDVIFKLQSAGYWPVFAHPERYTYLCNDFKRAKEIFNTGVLFQVNLPSLAGYYSRPIQQLAERLVDENMVHFVGSDCHKMKHIDALEQTKRTKHYKKLLEMPLLNHSL</sequence>
<accession>A0A1I1INP0</accession>
<dbReference type="OrthoDB" id="9788539at2"/>
<dbReference type="PANTHER" id="PTHR39181:SF1">
    <property type="entry name" value="TYROSINE-PROTEIN PHOSPHATASE YWQE"/>
    <property type="match status" value="1"/>
</dbReference>
<name>A0A1I1INP0_9BACT</name>
<evidence type="ECO:0000256" key="3">
    <source>
        <dbReference type="ARBA" id="ARBA00022801"/>
    </source>
</evidence>